<keyword evidence="3" id="KW-1185">Reference proteome</keyword>
<reference evidence="2" key="1">
    <citation type="journal article" date="2022" name="G3 (Bethesda)">
        <title>High quality genome of the basidiomycete yeast Dioszegia hungarica PDD-24b-2 isolated from cloud water.</title>
        <authorList>
            <person name="Jarrige D."/>
            <person name="Haridas S."/>
            <person name="Bleykasten-Grosshans C."/>
            <person name="Joly M."/>
            <person name="Nadalig T."/>
            <person name="Sancelme M."/>
            <person name="Vuilleumier S."/>
            <person name="Grigoriev I.V."/>
            <person name="Amato P."/>
            <person name="Bringel F."/>
        </authorList>
    </citation>
    <scope>NUCLEOTIDE SEQUENCE</scope>
    <source>
        <strain evidence="2">PDD-24b-2</strain>
    </source>
</reference>
<accession>A0AA38LWQ3</accession>
<proteinExistence type="predicted"/>
<protein>
    <submittedName>
        <fullName evidence="2">Uncharacterized protein</fullName>
    </submittedName>
</protein>
<dbReference type="AlphaFoldDB" id="A0AA38LWQ3"/>
<dbReference type="GeneID" id="77727544"/>
<feature type="compositionally biased region" description="Basic and acidic residues" evidence="1">
    <location>
        <begin position="128"/>
        <end position="138"/>
    </location>
</feature>
<evidence type="ECO:0000256" key="1">
    <source>
        <dbReference type="SAM" id="MobiDB-lite"/>
    </source>
</evidence>
<name>A0AA38LWQ3_9TREE</name>
<feature type="compositionally biased region" description="Low complexity" evidence="1">
    <location>
        <begin position="94"/>
        <end position="103"/>
    </location>
</feature>
<feature type="compositionally biased region" description="Polar residues" evidence="1">
    <location>
        <begin position="162"/>
        <end position="171"/>
    </location>
</feature>
<dbReference type="RefSeq" id="XP_052947875.1">
    <property type="nucleotide sequence ID" value="XM_053088339.1"/>
</dbReference>
<feature type="compositionally biased region" description="Low complexity" evidence="1">
    <location>
        <begin position="17"/>
        <end position="26"/>
    </location>
</feature>
<sequence length="861" mass="93168">MQPPSPTSSFRVKRESSVVSSFSTSSRSRRSEGGNFLPPPIGRGRVPFTPDLENTPTQLPDVTGRSDLANYSTAEYLKNLLDTDDSLPPPPSSPSDQTSSEPSRPSALPRISSGAASSLLSEAFRREYSTSANDERKRAYSTMYTEEEEDRASRSVRAPSYAGSTVAQSDSGGRKKFRSDSQQPGQALILPGLGDGRTRNVNDKSLYGGQDVGVGVIGSQAYLETCEEEAALQQECDIPMPEAACDWSVRQIEGEEEGTRFMVGPHIVSLEEDLPPLATEHPARVWNSVLHSLPQELVPTVQWKYEKVMAGDDEDDEPMHICQLTLSLSPDHPAIKSHPSFSKLPTNRHTAEYITAAAAIGGSKTWTGEAKPVKSEATNSALLECISSGAFKWLHSSALEEPVTGSVPREATAARPSFSSTPPGHLNEMLMGDPATSPSPSGEAGGAEDRIGPVQRGEGQPEMGPKSGGSPANGSSVLVEPTHPPAPGIGRIKAAISDMLAALPTSVKPVFSLTVEWDAYANTFVERLHTGADSVTQRYSANSDVDSPTFGAAVLKAATAGGLEAFLKHFDKMHRALTGQQRLSDCAVYNGADPIEVPAMDPAIGEDTLVDWVEQIKAFCRSNGLRYPVYSQDVEKVSGAIQFRSSMKLEEDYFRANSTYGTILQARQEIARWVFSQHFGQKASVIEHDFQHDGGFKGGRGGRGGKRGRVLSQTALRQHVLAIPIPLIAIWIPNSTSTRTRMEDDKHVFARESDLFGRDLIPVDQSVGQQTYYRSPSLSYLRDAHRKSGRGTMASWRWARNALVVGRSGCTSRERGGLGSAVGCLWEACAYAWAGLAVAQCKVLAWQREWSCGLCLPQQAL</sequence>
<dbReference type="Proteomes" id="UP001164286">
    <property type="component" value="Unassembled WGS sequence"/>
</dbReference>
<evidence type="ECO:0000313" key="2">
    <source>
        <dbReference type="EMBL" id="KAI9638098.1"/>
    </source>
</evidence>
<evidence type="ECO:0000313" key="3">
    <source>
        <dbReference type="Proteomes" id="UP001164286"/>
    </source>
</evidence>
<feature type="region of interest" description="Disordered" evidence="1">
    <location>
        <begin position="404"/>
        <end position="485"/>
    </location>
</feature>
<dbReference type="EMBL" id="JAKWFO010000003">
    <property type="protein sequence ID" value="KAI9638098.1"/>
    <property type="molecule type" value="Genomic_DNA"/>
</dbReference>
<feature type="region of interest" description="Disordered" evidence="1">
    <location>
        <begin position="1"/>
        <end position="114"/>
    </location>
</feature>
<feature type="region of interest" description="Disordered" evidence="1">
    <location>
        <begin position="128"/>
        <end position="196"/>
    </location>
</feature>
<gene>
    <name evidence="2" type="ORF">MKK02DRAFT_31598</name>
</gene>
<organism evidence="2 3">
    <name type="scientific">Dioszegia hungarica</name>
    <dbReference type="NCBI Taxonomy" id="4972"/>
    <lineage>
        <taxon>Eukaryota</taxon>
        <taxon>Fungi</taxon>
        <taxon>Dikarya</taxon>
        <taxon>Basidiomycota</taxon>
        <taxon>Agaricomycotina</taxon>
        <taxon>Tremellomycetes</taxon>
        <taxon>Tremellales</taxon>
        <taxon>Bulleribasidiaceae</taxon>
        <taxon>Dioszegia</taxon>
    </lineage>
</organism>
<comment type="caution">
    <text evidence="2">The sequence shown here is derived from an EMBL/GenBank/DDBJ whole genome shotgun (WGS) entry which is preliminary data.</text>
</comment>